<protein>
    <submittedName>
        <fullName evidence="2">Uncharacterized protein</fullName>
    </submittedName>
</protein>
<keyword evidence="1" id="KW-0812">Transmembrane</keyword>
<reference evidence="2 3" key="1">
    <citation type="journal article" date="2019" name="Emerg. Microbes Infect.">
        <title>Comprehensive subspecies identification of 175 nontuberculous mycobacteria species based on 7547 genomic profiles.</title>
        <authorList>
            <person name="Matsumoto Y."/>
            <person name="Kinjo T."/>
            <person name="Motooka D."/>
            <person name="Nabeya D."/>
            <person name="Jung N."/>
            <person name="Uechi K."/>
            <person name="Horii T."/>
            <person name="Iida T."/>
            <person name="Fujita J."/>
            <person name="Nakamura S."/>
        </authorList>
    </citation>
    <scope>NUCLEOTIDE SEQUENCE [LARGE SCALE GENOMIC DNA]</scope>
    <source>
        <strain evidence="2 3">JCM 6375</strain>
    </source>
</reference>
<name>A0AAD1HC40_9MYCO</name>
<accession>A0AAD1HC40</accession>
<proteinExistence type="predicted"/>
<sequence>MAADPSPRAAGRSGRLAFRRAHRLTVTPGTLEVLVIRATQNIHFWRLEQYVPDTARVCSKPCQEGRTTMFELIVFGALLVVLIGLLGLPYPQSTYSRWNRH</sequence>
<dbReference type="EMBL" id="AP022560">
    <property type="protein sequence ID" value="BBX02620.1"/>
    <property type="molecule type" value="Genomic_DNA"/>
</dbReference>
<keyword evidence="3" id="KW-1185">Reference proteome</keyword>
<evidence type="ECO:0000313" key="2">
    <source>
        <dbReference type="EMBL" id="BBX02620.1"/>
    </source>
</evidence>
<organism evidence="2 3">
    <name type="scientific">Mycolicibacterium moriokaense</name>
    <dbReference type="NCBI Taxonomy" id="39691"/>
    <lineage>
        <taxon>Bacteria</taxon>
        <taxon>Bacillati</taxon>
        <taxon>Actinomycetota</taxon>
        <taxon>Actinomycetes</taxon>
        <taxon>Mycobacteriales</taxon>
        <taxon>Mycobacteriaceae</taxon>
        <taxon>Mycolicibacterium</taxon>
    </lineage>
</organism>
<evidence type="ECO:0000256" key="1">
    <source>
        <dbReference type="SAM" id="Phobius"/>
    </source>
</evidence>
<dbReference type="AlphaFoldDB" id="A0AAD1HC40"/>
<keyword evidence="1" id="KW-0472">Membrane</keyword>
<dbReference type="KEGG" id="mmor:MMOR_35560"/>
<gene>
    <name evidence="2" type="ORF">MMOR_35560</name>
</gene>
<keyword evidence="1" id="KW-1133">Transmembrane helix</keyword>
<evidence type="ECO:0000313" key="3">
    <source>
        <dbReference type="Proteomes" id="UP000466681"/>
    </source>
</evidence>
<feature type="transmembrane region" description="Helical" evidence="1">
    <location>
        <begin position="69"/>
        <end position="90"/>
    </location>
</feature>
<dbReference type="Proteomes" id="UP000466681">
    <property type="component" value="Chromosome"/>
</dbReference>